<keyword evidence="4" id="KW-1185">Reference proteome</keyword>
<dbReference type="EMBL" id="BAABLD010000017">
    <property type="protein sequence ID" value="GAA5171708.1"/>
    <property type="molecule type" value="Genomic_DNA"/>
</dbReference>
<dbReference type="InterPro" id="IPR017853">
    <property type="entry name" value="GH"/>
</dbReference>
<organism evidence="3 4">
    <name type="scientific">Viridibacterium curvum</name>
    <dbReference type="NCBI Taxonomy" id="1101404"/>
    <lineage>
        <taxon>Bacteria</taxon>
        <taxon>Pseudomonadati</taxon>
        <taxon>Pseudomonadota</taxon>
        <taxon>Betaproteobacteria</taxon>
        <taxon>Rhodocyclales</taxon>
        <taxon>Rhodocyclaceae</taxon>
        <taxon>Viridibacterium</taxon>
    </lineage>
</organism>
<evidence type="ECO:0000256" key="1">
    <source>
        <dbReference type="SAM" id="SignalP"/>
    </source>
</evidence>
<gene>
    <name evidence="3" type="ORF">GCM10025770_36760</name>
</gene>
<feature type="domain" description="DUF4832" evidence="2">
    <location>
        <begin position="259"/>
        <end position="434"/>
    </location>
</feature>
<evidence type="ECO:0000313" key="4">
    <source>
        <dbReference type="Proteomes" id="UP001500547"/>
    </source>
</evidence>
<dbReference type="Proteomes" id="UP001500547">
    <property type="component" value="Unassembled WGS sequence"/>
</dbReference>
<proteinExistence type="predicted"/>
<dbReference type="RefSeq" id="WP_345534570.1">
    <property type="nucleotide sequence ID" value="NZ_BAABLD010000017.1"/>
</dbReference>
<dbReference type="InterPro" id="IPR032267">
    <property type="entry name" value="DUF4832"/>
</dbReference>
<sequence>MRRLLLAAALTLTSLLTGAAEPVWQTLDYAPAPADNPLKGLVPYAGAANPDAFPHIMEFSYFPLSAFVTAPDTYDWRTLDRFLDAVAARGHQAIFRVYSEYPGKTSSLPAFLLRDGLPIFRSQRASTPPRPPVDIETPDYNNAALRQTLVAFIKALGARYDGDPRIGFITAGLLGHWGEWHNHPLQDQFASKVVQAEVMDAYEAAFRRTPVLLRYPAGDDDARYAANATRPFGLHDDSFAWSTLPTRNSHFMALMQKAGATDKWQAYPIGGEIRPEAWGKVFDTAPGDPKIEDFAQCVAATHASWLMDSGMFRSANPPERRARAIAAVQRMGYEFHVARVALNISGRSLTVLLDIENRGVAPFHADWPIELALRDNPGRLIATVTAPPLTGILPGAPTRRQIELALPANSGGPLQVLLRVPNALPEAPPVRFANQTQDADLAGWLSLGVINIPASPANR</sequence>
<dbReference type="SUPFAM" id="SSF51445">
    <property type="entry name" value="(Trans)glycosidases"/>
    <property type="match status" value="1"/>
</dbReference>
<name>A0ABP9R6F8_9RHOO</name>
<evidence type="ECO:0000259" key="2">
    <source>
        <dbReference type="Pfam" id="PF16116"/>
    </source>
</evidence>
<feature type="signal peptide" evidence="1">
    <location>
        <begin position="1"/>
        <end position="19"/>
    </location>
</feature>
<reference evidence="4" key="1">
    <citation type="journal article" date="2019" name="Int. J. Syst. Evol. Microbiol.">
        <title>The Global Catalogue of Microorganisms (GCM) 10K type strain sequencing project: providing services to taxonomists for standard genome sequencing and annotation.</title>
        <authorList>
            <consortium name="The Broad Institute Genomics Platform"/>
            <consortium name="The Broad Institute Genome Sequencing Center for Infectious Disease"/>
            <person name="Wu L."/>
            <person name="Ma J."/>
        </authorList>
    </citation>
    <scope>NUCLEOTIDE SEQUENCE [LARGE SCALE GENOMIC DNA]</scope>
    <source>
        <strain evidence="4">JCM 18715</strain>
    </source>
</reference>
<keyword evidence="1" id="KW-0732">Signal</keyword>
<dbReference type="Pfam" id="PF16116">
    <property type="entry name" value="DUF4832"/>
    <property type="match status" value="1"/>
</dbReference>
<dbReference type="Gene3D" id="3.20.20.80">
    <property type="entry name" value="Glycosidases"/>
    <property type="match status" value="1"/>
</dbReference>
<feature type="chain" id="PRO_5046689582" description="DUF4832 domain-containing protein" evidence="1">
    <location>
        <begin position="20"/>
        <end position="459"/>
    </location>
</feature>
<comment type="caution">
    <text evidence="3">The sequence shown here is derived from an EMBL/GenBank/DDBJ whole genome shotgun (WGS) entry which is preliminary data.</text>
</comment>
<accession>A0ABP9R6F8</accession>
<evidence type="ECO:0000313" key="3">
    <source>
        <dbReference type="EMBL" id="GAA5171708.1"/>
    </source>
</evidence>
<protein>
    <recommendedName>
        <fullName evidence="2">DUF4832 domain-containing protein</fullName>
    </recommendedName>
</protein>